<reference evidence="1" key="2">
    <citation type="submission" date="2014-07" db="EMBL/GenBank/DDBJ databases">
        <authorList>
            <person name="Hull J."/>
        </authorList>
    </citation>
    <scope>NUCLEOTIDE SEQUENCE</scope>
</reference>
<organism evidence="1">
    <name type="scientific">Lygus hesperus</name>
    <name type="common">Western plant bug</name>
    <dbReference type="NCBI Taxonomy" id="30085"/>
    <lineage>
        <taxon>Eukaryota</taxon>
        <taxon>Metazoa</taxon>
        <taxon>Ecdysozoa</taxon>
        <taxon>Arthropoda</taxon>
        <taxon>Hexapoda</taxon>
        <taxon>Insecta</taxon>
        <taxon>Pterygota</taxon>
        <taxon>Neoptera</taxon>
        <taxon>Paraneoptera</taxon>
        <taxon>Hemiptera</taxon>
        <taxon>Heteroptera</taxon>
        <taxon>Panheteroptera</taxon>
        <taxon>Cimicomorpha</taxon>
        <taxon>Miridae</taxon>
        <taxon>Mirini</taxon>
        <taxon>Lygus</taxon>
    </lineage>
</organism>
<accession>A0A0A9Y208</accession>
<reference evidence="2" key="3">
    <citation type="journal article" date="2016" name="Gigascience">
        <title>De novo construction of an expanded transcriptome assembly for the western tarnished plant bug, Lygus hesperus.</title>
        <authorList>
            <person name="Tassone E.E."/>
            <person name="Geib S.M."/>
            <person name="Hall B."/>
            <person name="Fabrick J.A."/>
            <person name="Brent C.S."/>
            <person name="Hull J.J."/>
        </authorList>
    </citation>
    <scope>NUCLEOTIDE SEQUENCE</scope>
</reference>
<proteinExistence type="predicted"/>
<gene>
    <name evidence="1" type="primary">hcp_0</name>
    <name evidence="1" type="ORF">CM83_13462</name>
    <name evidence="2" type="ORF">g.92100</name>
</gene>
<dbReference type="AlphaFoldDB" id="A0A0A9Y208"/>
<dbReference type="EMBL" id="GDHC01011224">
    <property type="protein sequence ID" value="JAQ07405.1"/>
    <property type="molecule type" value="Transcribed_RNA"/>
</dbReference>
<protein>
    <submittedName>
        <fullName evidence="1">Hydroxylamine reductase</fullName>
    </submittedName>
</protein>
<evidence type="ECO:0000313" key="2">
    <source>
        <dbReference type="EMBL" id="JAQ07405.1"/>
    </source>
</evidence>
<dbReference type="EMBL" id="GBHO01020039">
    <property type="protein sequence ID" value="JAG23565.1"/>
    <property type="molecule type" value="Transcribed_RNA"/>
</dbReference>
<evidence type="ECO:0000313" key="1">
    <source>
        <dbReference type="EMBL" id="JAG23565.1"/>
    </source>
</evidence>
<sequence length="107" mass="11942">MRTKATTTVRTVKDARRMLKCILEVGVEGMRIADTIDTHPEIEPTTTTTEAAPVKYMMWVGHRMSMVLETTAIAVDTKVYPVQCQQRMRMPAPVDDTQVANTSGMVV</sequence>
<name>A0A0A9Y208_LYGHE</name>
<reference evidence="1" key="1">
    <citation type="journal article" date="2014" name="PLoS ONE">
        <title>Transcriptome-Based Identification of ABC Transporters in the Western Tarnished Plant Bug Lygus hesperus.</title>
        <authorList>
            <person name="Hull J.J."/>
            <person name="Chaney K."/>
            <person name="Geib S.M."/>
            <person name="Fabrick J.A."/>
            <person name="Brent C.S."/>
            <person name="Walsh D."/>
            <person name="Lavine L.C."/>
        </authorList>
    </citation>
    <scope>NUCLEOTIDE SEQUENCE</scope>
</reference>